<dbReference type="Proteomes" id="UP000692954">
    <property type="component" value="Unassembled WGS sequence"/>
</dbReference>
<dbReference type="SMART" id="SM00225">
    <property type="entry name" value="BTB"/>
    <property type="match status" value="1"/>
</dbReference>
<protein>
    <recommendedName>
        <fullName evidence="2">BTB domain-containing protein</fullName>
    </recommendedName>
</protein>
<evidence type="ECO:0000313" key="4">
    <source>
        <dbReference type="Proteomes" id="UP000692954"/>
    </source>
</evidence>
<comment type="caution">
    <text evidence="3">The sequence shown here is derived from an EMBL/GenBank/DDBJ whole genome shotgun (WGS) entry which is preliminary data.</text>
</comment>
<name>A0A8S1MXT0_9CILI</name>
<dbReference type="Pfam" id="PF00651">
    <property type="entry name" value="BTB"/>
    <property type="match status" value="1"/>
</dbReference>
<reference evidence="3" key="1">
    <citation type="submission" date="2021-01" db="EMBL/GenBank/DDBJ databases">
        <authorList>
            <consortium name="Genoscope - CEA"/>
            <person name="William W."/>
        </authorList>
    </citation>
    <scope>NUCLEOTIDE SEQUENCE</scope>
</reference>
<feature type="region of interest" description="Disordered" evidence="1">
    <location>
        <begin position="571"/>
        <end position="601"/>
    </location>
</feature>
<evidence type="ECO:0000259" key="2">
    <source>
        <dbReference type="PROSITE" id="PS50097"/>
    </source>
</evidence>
<accession>A0A8S1MXT0</accession>
<feature type="domain" description="BTB" evidence="2">
    <location>
        <begin position="699"/>
        <end position="761"/>
    </location>
</feature>
<dbReference type="GO" id="GO:0007165">
    <property type="term" value="P:signal transduction"/>
    <property type="evidence" value="ECO:0007669"/>
    <property type="project" value="TreeGrafter"/>
</dbReference>
<gene>
    <name evidence="3" type="ORF">PSON_ATCC_30995.1.T0460221</name>
</gene>
<dbReference type="OrthoDB" id="9997739at2759"/>
<dbReference type="InterPro" id="IPR050944">
    <property type="entry name" value="FAM83"/>
</dbReference>
<dbReference type="PANTHER" id="PTHR16181:SF29">
    <property type="entry name" value="PROTEIN FAM83A-RELATED"/>
    <property type="match status" value="1"/>
</dbReference>
<evidence type="ECO:0000256" key="1">
    <source>
        <dbReference type="SAM" id="MobiDB-lite"/>
    </source>
</evidence>
<keyword evidence="4" id="KW-1185">Reference proteome</keyword>
<dbReference type="PANTHER" id="PTHR16181">
    <property type="entry name" value="PROTEIN FAM83A-RELATED"/>
    <property type="match status" value="1"/>
</dbReference>
<dbReference type="EMBL" id="CAJJDN010000046">
    <property type="protein sequence ID" value="CAD8084339.1"/>
    <property type="molecule type" value="Genomic_DNA"/>
</dbReference>
<dbReference type="PROSITE" id="PS50097">
    <property type="entry name" value="BTB"/>
    <property type="match status" value="1"/>
</dbReference>
<dbReference type="GO" id="GO:0019901">
    <property type="term" value="F:protein kinase binding"/>
    <property type="evidence" value="ECO:0007669"/>
    <property type="project" value="TreeGrafter"/>
</dbReference>
<dbReference type="InterPro" id="IPR000210">
    <property type="entry name" value="BTB/POZ_dom"/>
</dbReference>
<organism evidence="3 4">
    <name type="scientific">Paramecium sonneborni</name>
    <dbReference type="NCBI Taxonomy" id="65129"/>
    <lineage>
        <taxon>Eukaryota</taxon>
        <taxon>Sar</taxon>
        <taxon>Alveolata</taxon>
        <taxon>Ciliophora</taxon>
        <taxon>Intramacronucleata</taxon>
        <taxon>Oligohymenophorea</taxon>
        <taxon>Peniculida</taxon>
        <taxon>Parameciidae</taxon>
        <taxon>Paramecium</taxon>
    </lineage>
</organism>
<sequence length="1316" mass="157431">MLNQFAVELLKDLNCVRGNPLYFDTSLTQLFESISQNSEMQQSPCINPNDILSVINQFGTDVQFLSDHIMKQKTNDYSKLISGYRNRLSDSTKQKFKLMFNKQLNNPIIYQQHLTHCYIHLYENTNFYLLLIVFQSKYVIIDSITQKNTGIHIQGWLNYHTQLTGIQFVDGDQYYELQDADTKQKQITIDNQNVWLFDLFIDNASTQILPLISHKFGNTPIIQFFCEQQIGEYQLKEQKSFQSPSHPILKQLQLLSNRDPLQPIKSNLQNKIEQIKGQKFTGFEQEHHPKVPQTQSKNLQLFRIEENQYEQSSAKPDDLDLYTKNLESKYLNVPKLSCLIDGLISSESQMLEKSHNPYAPLTHKEQSTISEIRHQTVNTQDSAINEHLSNMLDQKQLQNIYQDLCREVEKPQNNLQQSQQIFQPYNVESLYFGNSQQHSNRNYESQELFSQQQQQNQFFNQQQQQPQQLFHQNENLQQQQQQQQFQQQYQQYQQQQYQQQYQQQQQQQQQLFYDQQQQQILQQQYQQQLYQQQQLQYQMMLYHQQLQQYPNNLQIQQPEEQFYFEEPQQESPLKKWSFSPQKQDDSIVIKKRTSNPEPQNKTSYRYSIRQSIKQQKKSEFQMSNTQKILQKEGAQIKDNEIPFKCKLKINSIHPCDFVDLRSNRAQKKMKEIEQGLLSQSIRYHKDHNFNALYRNDKFSDIILLVNDHQYKSHKSVLIQVSNYFKELLETKQFELSLQVENIQLFDLVYKYIYLGKLTDSEWNEIGIHQSIKFYKLAEKLELYQLVEQLISRVVIPMMINEFVLDWYIIGFRNQNSQLSYIFKFVYVYTVTYFSLNCKTIIDQIRDRKDDSIIKDQQMQTKYKKIFDLMTSEEIYFLVQQPLMQTNFEGLDNLLWLITEKKQCQQIDLLKQLSLDHLPNSGFKYKDFTHYQFEQNMPLLNNQIIVYPQKLQETKKRRSSIYTDQEFNYSESLFDEYSFYKSNSNACKINKLVYEMKISNVACNSIVISECFASQSLAWRLIIDVNDKNIISIYLQERGSIKNNLKYMNLEDTLMDECLPQYTKLNFISVLIKIEIVNKQEQSNERVMYHTYPTNQFHTVGFEDIQTINSQLWLKVFIQEDPLHSALMHWCGYNFNEKFCQLPYFTLYSLLKSDMLRIGEEKQILGLLYNLEKSDQEQNLDLIIHPIRYFYVPIGEIFTLSKDCQSVRKNKLFQSILNLLLSHYLDGKQHNQKPRKTYAKIDTIMNQSDFKKEWLKWLIYSDNQTLKINTKEIKKEVMEKQKKIDKQQYQQYFQVYNCTPKKQIEQQPQQSPKCKIF</sequence>
<proteinExistence type="predicted"/>
<evidence type="ECO:0000313" key="3">
    <source>
        <dbReference type="EMBL" id="CAD8084339.1"/>
    </source>
</evidence>